<comment type="cofactor">
    <cofactor evidence="13">
        <name>Cu cation</name>
        <dbReference type="ChEBI" id="CHEBI:23378"/>
    </cofactor>
    <text evidence="13">Binds 4 Cu cations per monomer.</text>
</comment>
<feature type="signal peptide" evidence="13">
    <location>
        <begin position="1"/>
        <end position="31"/>
    </location>
</feature>
<dbReference type="EnsemblPlants" id="Kaladp0068s0032.1.v1.1">
    <property type="protein sequence ID" value="Kaladp0068s0032.1.v1.1"/>
    <property type="gene ID" value="Kaladp0068s0032.v1.1"/>
</dbReference>
<dbReference type="NCBIfam" id="TIGR03389">
    <property type="entry name" value="laccase"/>
    <property type="match status" value="1"/>
</dbReference>
<dbReference type="InterPro" id="IPR034289">
    <property type="entry name" value="CuRO_3_LCC"/>
</dbReference>
<keyword evidence="6 13" id="KW-0964">Secreted</keyword>
<evidence type="ECO:0000256" key="3">
    <source>
        <dbReference type="ARBA" id="ARBA00010609"/>
    </source>
</evidence>
<dbReference type="InterPro" id="IPR034288">
    <property type="entry name" value="CuRO_1_LCC"/>
</dbReference>
<evidence type="ECO:0000313" key="17">
    <source>
        <dbReference type="EnsemblPlants" id="Kaladp0068s0032.1.v1.1"/>
    </source>
</evidence>
<accession>A0A7N0UGM2</accession>
<keyword evidence="12 13" id="KW-0439">Lignin degradation</keyword>
<evidence type="ECO:0000256" key="12">
    <source>
        <dbReference type="ARBA" id="ARBA00023185"/>
    </source>
</evidence>
<evidence type="ECO:0000256" key="9">
    <source>
        <dbReference type="ARBA" id="ARBA00023002"/>
    </source>
</evidence>
<dbReference type="InterPro" id="IPR033138">
    <property type="entry name" value="Cu_oxidase_CS"/>
</dbReference>
<sequence length="596" mass="66365">MGRSSASSVTSLLRDFVAVLFVLSWISASSAATRRFKFNVEWKSVTRLCHTKPLLTVNGQYPGPTIAVHEGDNVEIKVTNSISTNTTLHWHGIKQLRTGWADGPAYITQCPIQSGHTYTYKFQVIDQRGTLWWHSHVFWQRASVNGALIIYPRMPYPFKPKPHAEIPPIVFGEWWNGDVDAVEEQMMLGGGGPNVSDAYTINGLPGPLYPCSSSAKHTFVTSVSRGKTYLLRIVNAALNNEMFFAVANHTLTVVEVDAAYTKPFKTSAIMIAPGQTTSVLLTADQVPDDSTGGMFAMSLTPYVTAPIFPFDNSTAVGFLRYTNTTRKTRMMSSQQQPSTFTIPTNFKLHNLPDMLDTQFAMKFSTSLRSLATSKYPCNVPQTFDKRVFVTIGLQLQDCPPNRTCTGYDGKRFFASMNNQSFIRPTAAILQSYYHDLKRPGYTTDFAEKPPAEFDFSGVDPFTLNMNTEFGSKILSVPHGTNLEFVFQNTNFLHMENHPIHLHGHNFFVLGYGFGNFDPNKHPAQYNLVDPVERNTVAVPSGGWAAIRFKADNPGAWFIHCHLEEHTTWGLATAFIVQNGPLPSQSLLPPPHDLPSC</sequence>
<dbReference type="PANTHER" id="PTHR11709:SF292">
    <property type="entry name" value="LACCASE-1"/>
    <property type="match status" value="1"/>
</dbReference>
<keyword evidence="13" id="KW-0732">Signal</keyword>
<keyword evidence="11" id="KW-0325">Glycoprotein</keyword>
<comment type="function">
    <text evidence="13">Lignin degradation and detoxification of lignin-derived products.</text>
</comment>
<keyword evidence="8 13" id="KW-0677">Repeat</keyword>
<dbReference type="InterPro" id="IPR034285">
    <property type="entry name" value="CuRO_2_LCC"/>
</dbReference>
<dbReference type="Gramene" id="Kaladp0068s0032.1.v1.1">
    <property type="protein sequence ID" value="Kaladp0068s0032.1.v1.1"/>
    <property type="gene ID" value="Kaladp0068s0032.v1.1"/>
</dbReference>
<evidence type="ECO:0000256" key="11">
    <source>
        <dbReference type="ARBA" id="ARBA00023180"/>
    </source>
</evidence>
<dbReference type="InterPro" id="IPR002355">
    <property type="entry name" value="Cu_oxidase_Cu_BS"/>
</dbReference>
<dbReference type="AlphaFoldDB" id="A0A7N0UGM2"/>
<evidence type="ECO:0000256" key="2">
    <source>
        <dbReference type="ARBA" id="ARBA00004271"/>
    </source>
</evidence>
<dbReference type="PROSITE" id="PS00079">
    <property type="entry name" value="MULTICOPPER_OXIDASE1"/>
    <property type="match status" value="1"/>
</dbReference>
<feature type="domain" description="Plastocyanin-like" evidence="14">
    <location>
        <begin position="168"/>
        <end position="323"/>
    </location>
</feature>
<dbReference type="GO" id="GO:0052716">
    <property type="term" value="F:hydroquinone:oxygen oxidoreductase activity"/>
    <property type="evidence" value="ECO:0007669"/>
    <property type="project" value="UniProtKB-EC"/>
</dbReference>
<evidence type="ECO:0000256" key="1">
    <source>
        <dbReference type="ARBA" id="ARBA00000349"/>
    </source>
</evidence>
<proteinExistence type="inferred from homology"/>
<evidence type="ECO:0000256" key="5">
    <source>
        <dbReference type="ARBA" id="ARBA00022523"/>
    </source>
</evidence>
<evidence type="ECO:0000313" key="18">
    <source>
        <dbReference type="Proteomes" id="UP000594263"/>
    </source>
</evidence>
<comment type="subcellular location">
    <subcellularLocation>
        <location evidence="2 13">Secreted</location>
        <location evidence="2 13">Extracellular space</location>
        <location evidence="2 13">Apoplast</location>
    </subcellularLocation>
</comment>
<dbReference type="OMA" id="FPCKVPK"/>
<evidence type="ECO:0000256" key="6">
    <source>
        <dbReference type="ARBA" id="ARBA00022525"/>
    </source>
</evidence>
<dbReference type="CDD" id="cd13875">
    <property type="entry name" value="CuRO_2_LCC_plant"/>
    <property type="match status" value="1"/>
</dbReference>
<dbReference type="GO" id="GO:0046274">
    <property type="term" value="P:lignin catabolic process"/>
    <property type="evidence" value="ECO:0007669"/>
    <property type="project" value="UniProtKB-KW"/>
</dbReference>
<evidence type="ECO:0000259" key="14">
    <source>
        <dbReference type="Pfam" id="PF00394"/>
    </source>
</evidence>
<feature type="domain" description="Plastocyanin-like" evidence="15">
    <location>
        <begin position="446"/>
        <end position="578"/>
    </location>
</feature>
<protein>
    <recommendedName>
        <fullName evidence="4 13">Laccase</fullName>
        <ecNumber evidence="4 13">1.10.3.2</ecNumber>
    </recommendedName>
    <alternativeName>
        <fullName evidence="13">Benzenediol:oxygen oxidoreductase</fullName>
    </alternativeName>
    <alternativeName>
        <fullName evidence="13">Diphenol oxidase</fullName>
    </alternativeName>
    <alternativeName>
        <fullName evidence="13">Urishiol oxidase</fullName>
    </alternativeName>
</protein>
<dbReference type="GO" id="GO:0048046">
    <property type="term" value="C:apoplast"/>
    <property type="evidence" value="ECO:0007669"/>
    <property type="project" value="UniProtKB-SubCell"/>
</dbReference>
<evidence type="ECO:0000256" key="7">
    <source>
        <dbReference type="ARBA" id="ARBA00022723"/>
    </source>
</evidence>
<dbReference type="InterPro" id="IPR008972">
    <property type="entry name" value="Cupredoxin"/>
</dbReference>
<comment type="catalytic activity">
    <reaction evidence="1 13">
        <text>4 hydroquinone + O2 = 4 benzosemiquinone + 2 H2O</text>
        <dbReference type="Rhea" id="RHEA:11276"/>
        <dbReference type="ChEBI" id="CHEBI:15377"/>
        <dbReference type="ChEBI" id="CHEBI:15379"/>
        <dbReference type="ChEBI" id="CHEBI:17594"/>
        <dbReference type="ChEBI" id="CHEBI:17977"/>
        <dbReference type="EC" id="1.10.3.2"/>
    </reaction>
</comment>
<dbReference type="InterPro" id="IPR011707">
    <property type="entry name" value="Cu-oxidase-like_N"/>
</dbReference>
<comment type="similarity">
    <text evidence="3 13">Belongs to the multicopper oxidase family.</text>
</comment>
<dbReference type="CDD" id="cd13849">
    <property type="entry name" value="CuRO_1_LCC_plant"/>
    <property type="match status" value="1"/>
</dbReference>
<evidence type="ECO:0000259" key="15">
    <source>
        <dbReference type="Pfam" id="PF07731"/>
    </source>
</evidence>
<dbReference type="Pfam" id="PF00394">
    <property type="entry name" value="Cu-oxidase"/>
    <property type="match status" value="1"/>
</dbReference>
<dbReference type="InterPro" id="IPR045087">
    <property type="entry name" value="Cu-oxidase_fam"/>
</dbReference>
<keyword evidence="5 13" id="KW-0052">Apoplast</keyword>
<dbReference type="Pfam" id="PF07731">
    <property type="entry name" value="Cu-oxidase_2"/>
    <property type="match status" value="1"/>
</dbReference>
<evidence type="ECO:0000256" key="13">
    <source>
        <dbReference type="RuleBase" id="RU361119"/>
    </source>
</evidence>
<evidence type="ECO:0000256" key="10">
    <source>
        <dbReference type="ARBA" id="ARBA00023008"/>
    </source>
</evidence>
<feature type="chain" id="PRO_5029936894" description="Laccase" evidence="13">
    <location>
        <begin position="32"/>
        <end position="596"/>
    </location>
</feature>
<name>A0A7N0UGM2_KALFE</name>
<reference evidence="17" key="1">
    <citation type="submission" date="2021-01" db="UniProtKB">
        <authorList>
            <consortium name="EnsemblPlants"/>
        </authorList>
    </citation>
    <scope>IDENTIFICATION</scope>
</reference>
<keyword evidence="18" id="KW-1185">Reference proteome</keyword>
<organism evidence="17 18">
    <name type="scientific">Kalanchoe fedtschenkoi</name>
    <name type="common">Lavender scallops</name>
    <name type="synonym">South American air plant</name>
    <dbReference type="NCBI Taxonomy" id="63787"/>
    <lineage>
        <taxon>Eukaryota</taxon>
        <taxon>Viridiplantae</taxon>
        <taxon>Streptophyta</taxon>
        <taxon>Embryophyta</taxon>
        <taxon>Tracheophyta</taxon>
        <taxon>Spermatophyta</taxon>
        <taxon>Magnoliopsida</taxon>
        <taxon>eudicotyledons</taxon>
        <taxon>Gunneridae</taxon>
        <taxon>Pentapetalae</taxon>
        <taxon>Saxifragales</taxon>
        <taxon>Crassulaceae</taxon>
        <taxon>Kalanchoe</taxon>
    </lineage>
</organism>
<evidence type="ECO:0000256" key="4">
    <source>
        <dbReference type="ARBA" id="ARBA00012297"/>
    </source>
</evidence>
<dbReference type="SUPFAM" id="SSF49503">
    <property type="entry name" value="Cupredoxins"/>
    <property type="match status" value="3"/>
</dbReference>
<dbReference type="PROSITE" id="PS00080">
    <property type="entry name" value="MULTICOPPER_OXIDASE2"/>
    <property type="match status" value="1"/>
</dbReference>
<keyword evidence="10 13" id="KW-0186">Copper</keyword>
<dbReference type="Gene3D" id="2.60.40.420">
    <property type="entry name" value="Cupredoxins - blue copper proteins"/>
    <property type="match status" value="3"/>
</dbReference>
<dbReference type="CDD" id="cd13897">
    <property type="entry name" value="CuRO_3_LCC_plant"/>
    <property type="match status" value="1"/>
</dbReference>
<dbReference type="EC" id="1.10.3.2" evidence="4 13"/>
<feature type="domain" description="Plastocyanin-like" evidence="16">
    <location>
        <begin position="40"/>
        <end position="153"/>
    </location>
</feature>
<dbReference type="Proteomes" id="UP000594263">
    <property type="component" value="Unplaced"/>
</dbReference>
<evidence type="ECO:0000259" key="16">
    <source>
        <dbReference type="Pfam" id="PF07732"/>
    </source>
</evidence>
<dbReference type="InterPro" id="IPR011706">
    <property type="entry name" value="Cu-oxidase_C"/>
</dbReference>
<keyword evidence="7 13" id="KW-0479">Metal-binding</keyword>
<dbReference type="GO" id="GO:0005507">
    <property type="term" value="F:copper ion binding"/>
    <property type="evidence" value="ECO:0007669"/>
    <property type="project" value="InterPro"/>
</dbReference>
<evidence type="ECO:0000256" key="8">
    <source>
        <dbReference type="ARBA" id="ARBA00022737"/>
    </source>
</evidence>
<dbReference type="Pfam" id="PF07732">
    <property type="entry name" value="Cu-oxidase_3"/>
    <property type="match status" value="1"/>
</dbReference>
<keyword evidence="9 13" id="KW-0560">Oxidoreductase</keyword>
<dbReference type="InterPro" id="IPR017761">
    <property type="entry name" value="Laccase"/>
</dbReference>
<dbReference type="PANTHER" id="PTHR11709">
    <property type="entry name" value="MULTI-COPPER OXIDASE"/>
    <property type="match status" value="1"/>
</dbReference>
<dbReference type="InterPro" id="IPR001117">
    <property type="entry name" value="Cu-oxidase_2nd"/>
</dbReference>